<dbReference type="OrthoDB" id="9787430at2"/>
<dbReference type="GO" id="GO:0012505">
    <property type="term" value="C:endomembrane system"/>
    <property type="evidence" value="ECO:0007669"/>
    <property type="project" value="UniProtKB-SubCell"/>
</dbReference>
<proteinExistence type="inferred from homology"/>
<evidence type="ECO:0000256" key="6">
    <source>
        <dbReference type="SAM" id="Phobius"/>
    </source>
</evidence>
<reference evidence="7 8" key="1">
    <citation type="submission" date="2016-11" db="EMBL/GenBank/DDBJ databases">
        <authorList>
            <person name="Jaros S."/>
            <person name="Januszkiewicz K."/>
            <person name="Wedrychowicz H."/>
        </authorList>
    </citation>
    <scope>NUCLEOTIDE SEQUENCE [LARGE SCALE GENOMIC DNA]</scope>
    <source>
        <strain evidence="7 8">DSM 15212</strain>
    </source>
</reference>
<dbReference type="InterPro" id="IPR007383">
    <property type="entry name" value="DUF445"/>
</dbReference>
<evidence type="ECO:0000256" key="5">
    <source>
        <dbReference type="ARBA" id="ARBA00023136"/>
    </source>
</evidence>
<evidence type="ECO:0008006" key="9">
    <source>
        <dbReference type="Google" id="ProtNLM"/>
    </source>
</evidence>
<comment type="subcellular location">
    <subcellularLocation>
        <location evidence="1">Endomembrane system</location>
    </subcellularLocation>
</comment>
<dbReference type="AlphaFoldDB" id="A0A1M6PYV3"/>
<keyword evidence="4 6" id="KW-1133">Transmembrane helix</keyword>
<dbReference type="STRING" id="1121301.SAMN02745912_02354"/>
<evidence type="ECO:0000313" key="8">
    <source>
        <dbReference type="Proteomes" id="UP000184465"/>
    </source>
</evidence>
<sequence length="200" mass="22568">MVWVQIILLSIIGAIIGWTTNVIAIKLIFRPLNPIKIPIFNFHIQGLIPKRRTEIARSIGHIVETELVSIKEIIDKLIEEENKGQIISEIKKKIRTIAEEKMPSIIPGAIRGMILVYVDEIIDSEGENAINELSEKLIHKAASKVSISEIIEEKINKFELEKLEEIIISIAKKELKHIELLGGLIGFVIGLMQAIIILQF</sequence>
<comment type="similarity">
    <text evidence="2">Belongs to the UPF0754 family.</text>
</comment>
<keyword evidence="5 6" id="KW-0472">Membrane</keyword>
<feature type="transmembrane region" description="Helical" evidence="6">
    <location>
        <begin position="180"/>
        <end position="198"/>
    </location>
</feature>
<organism evidence="7 8">
    <name type="scientific">Paramaledivibacter caminithermalis (strain DSM 15212 / CIP 107654 / DViRD3)</name>
    <name type="common">Clostridium caminithermale</name>
    <dbReference type="NCBI Taxonomy" id="1121301"/>
    <lineage>
        <taxon>Bacteria</taxon>
        <taxon>Bacillati</taxon>
        <taxon>Bacillota</taxon>
        <taxon>Clostridia</taxon>
        <taxon>Peptostreptococcales</taxon>
        <taxon>Caminicellaceae</taxon>
        <taxon>Paramaledivibacter</taxon>
    </lineage>
</organism>
<dbReference type="Pfam" id="PF04286">
    <property type="entry name" value="DUF445"/>
    <property type="match status" value="1"/>
</dbReference>
<keyword evidence="8" id="KW-1185">Reference proteome</keyword>
<feature type="transmembrane region" description="Helical" evidence="6">
    <location>
        <begin position="6"/>
        <end position="29"/>
    </location>
</feature>
<dbReference type="PANTHER" id="PTHR35791">
    <property type="entry name" value="UPF0754 MEMBRANE PROTEIN YHEB"/>
    <property type="match status" value="1"/>
</dbReference>
<gene>
    <name evidence="7" type="ORF">SAMN02745912_02354</name>
</gene>
<evidence type="ECO:0000256" key="3">
    <source>
        <dbReference type="ARBA" id="ARBA00022692"/>
    </source>
</evidence>
<accession>A0A1M6PYV3</accession>
<dbReference type="Proteomes" id="UP000184465">
    <property type="component" value="Unassembled WGS sequence"/>
</dbReference>
<evidence type="ECO:0000313" key="7">
    <source>
        <dbReference type="EMBL" id="SHK13092.1"/>
    </source>
</evidence>
<name>A0A1M6PYV3_PARC5</name>
<evidence type="ECO:0000256" key="4">
    <source>
        <dbReference type="ARBA" id="ARBA00022989"/>
    </source>
</evidence>
<keyword evidence="3 6" id="KW-0812">Transmembrane</keyword>
<evidence type="ECO:0000256" key="2">
    <source>
        <dbReference type="ARBA" id="ARBA00008053"/>
    </source>
</evidence>
<dbReference type="PANTHER" id="PTHR35791:SF1">
    <property type="entry name" value="UPF0754 MEMBRANE PROTEIN YHEB"/>
    <property type="match status" value="1"/>
</dbReference>
<dbReference type="EMBL" id="FRAG01000028">
    <property type="protein sequence ID" value="SHK13092.1"/>
    <property type="molecule type" value="Genomic_DNA"/>
</dbReference>
<evidence type="ECO:0000256" key="1">
    <source>
        <dbReference type="ARBA" id="ARBA00004308"/>
    </source>
</evidence>
<protein>
    <recommendedName>
        <fullName evidence="9">DUF445 family protein</fullName>
    </recommendedName>
</protein>
<dbReference type="RefSeq" id="WP_073150157.1">
    <property type="nucleotide sequence ID" value="NZ_FRAG01000028.1"/>
</dbReference>